<evidence type="ECO:0000256" key="3">
    <source>
        <dbReference type="PIRSR" id="PIRSR601461-1"/>
    </source>
</evidence>
<protein>
    <recommendedName>
        <fullName evidence="7">Peptidase A1 domain-containing protein</fullName>
    </recommendedName>
</protein>
<comment type="similarity">
    <text evidence="1">Belongs to the peptidase A1 family.</text>
</comment>
<dbReference type="Gene3D" id="2.40.70.10">
    <property type="entry name" value="Acid Proteases"/>
    <property type="match status" value="2"/>
</dbReference>
<feature type="active site" evidence="3">
    <location>
        <position position="103"/>
    </location>
</feature>
<name>A0A2V1APE4_9ASCO</name>
<evidence type="ECO:0000256" key="2">
    <source>
        <dbReference type="ARBA" id="ARBA00023157"/>
    </source>
</evidence>
<dbReference type="Proteomes" id="UP000244309">
    <property type="component" value="Unassembled WGS sequence"/>
</dbReference>
<dbReference type="EMBL" id="PKFO01000002">
    <property type="protein sequence ID" value="PVH19749.1"/>
    <property type="molecule type" value="Genomic_DNA"/>
</dbReference>
<dbReference type="GO" id="GO:0006508">
    <property type="term" value="P:proteolysis"/>
    <property type="evidence" value="ECO:0007669"/>
    <property type="project" value="InterPro"/>
</dbReference>
<dbReference type="InterPro" id="IPR033121">
    <property type="entry name" value="PEPTIDASE_A1"/>
</dbReference>
<organism evidence="8 9">
    <name type="scientific">Candidozyma haemuli</name>
    <dbReference type="NCBI Taxonomy" id="45357"/>
    <lineage>
        <taxon>Eukaryota</taxon>
        <taxon>Fungi</taxon>
        <taxon>Dikarya</taxon>
        <taxon>Ascomycota</taxon>
        <taxon>Saccharomycotina</taxon>
        <taxon>Pichiomycetes</taxon>
        <taxon>Metschnikowiaceae</taxon>
        <taxon>Candidozyma</taxon>
    </lineage>
</organism>
<dbReference type="PANTHER" id="PTHR47966">
    <property type="entry name" value="BETA-SITE APP-CLEAVING ENZYME, ISOFORM A-RELATED"/>
    <property type="match status" value="1"/>
</dbReference>
<dbReference type="InterPro" id="IPR021109">
    <property type="entry name" value="Peptidase_aspartic_dom_sf"/>
</dbReference>
<keyword evidence="2 4" id="KW-1015">Disulfide bond</keyword>
<dbReference type="PROSITE" id="PS51767">
    <property type="entry name" value="PEPTIDASE_A1"/>
    <property type="match status" value="1"/>
</dbReference>
<evidence type="ECO:0000256" key="5">
    <source>
        <dbReference type="SAM" id="MobiDB-lite"/>
    </source>
</evidence>
<feature type="chain" id="PRO_5016097645" description="Peptidase A1 domain-containing protein" evidence="6">
    <location>
        <begin position="17"/>
        <end position="486"/>
    </location>
</feature>
<dbReference type="PRINTS" id="PR00792">
    <property type="entry name" value="PEPSIN"/>
</dbReference>
<dbReference type="PANTHER" id="PTHR47966:SF75">
    <property type="entry name" value="ENDOPEPTIDASE (CTSD), PUTATIVE (AFU_ORTHOLOGUE AFUA_4G07040)-RELATED"/>
    <property type="match status" value="1"/>
</dbReference>
<dbReference type="VEuPathDB" id="FungiDB:CXQ85_003607"/>
<dbReference type="RefSeq" id="XP_025340689.1">
    <property type="nucleotide sequence ID" value="XM_025487241.1"/>
</dbReference>
<gene>
    <name evidence="8" type="ORF">CXQ85_003607</name>
</gene>
<dbReference type="OrthoDB" id="28208at2759"/>
<dbReference type="GeneID" id="37008937"/>
<feature type="disulfide bond" evidence="4">
    <location>
        <begin position="116"/>
        <end position="121"/>
    </location>
</feature>
<dbReference type="AlphaFoldDB" id="A0A2V1APE4"/>
<reference evidence="8 9" key="1">
    <citation type="submission" date="2017-12" db="EMBL/GenBank/DDBJ databases">
        <title>Genome Sequence of a Multidrug-Resistant Candida haemulonii Isolate from a Patient with Chronic Leg Ulcers in Israel.</title>
        <authorList>
            <person name="Chow N.A."/>
            <person name="Gade L."/>
            <person name="Batra D."/>
            <person name="Rowe L.A."/>
            <person name="Ben-Ami R."/>
            <person name="Loparev V.N."/>
            <person name="Litvintseva A.P."/>
        </authorList>
    </citation>
    <scope>NUCLEOTIDE SEQUENCE [LARGE SCALE GENOMIC DNA]</scope>
    <source>
        <strain evidence="8 9">B11899</strain>
    </source>
</reference>
<dbReference type="CDD" id="cd05471">
    <property type="entry name" value="pepsin_like"/>
    <property type="match status" value="1"/>
</dbReference>
<feature type="region of interest" description="Disordered" evidence="5">
    <location>
        <begin position="414"/>
        <end position="465"/>
    </location>
</feature>
<proteinExistence type="inferred from homology"/>
<dbReference type="InterPro" id="IPR034164">
    <property type="entry name" value="Pepsin-like_dom"/>
</dbReference>
<comment type="caution">
    <text evidence="8">The sequence shown here is derived from an EMBL/GenBank/DDBJ whole genome shotgun (WGS) entry which is preliminary data.</text>
</comment>
<accession>A0A2V1APE4</accession>
<feature type="compositionally biased region" description="Low complexity" evidence="5">
    <location>
        <begin position="414"/>
        <end position="454"/>
    </location>
</feature>
<evidence type="ECO:0000256" key="1">
    <source>
        <dbReference type="ARBA" id="ARBA00007447"/>
    </source>
</evidence>
<dbReference type="InterPro" id="IPR001461">
    <property type="entry name" value="Aspartic_peptidase_A1"/>
</dbReference>
<feature type="active site" evidence="3">
    <location>
        <position position="294"/>
    </location>
</feature>
<keyword evidence="6" id="KW-0732">Signal</keyword>
<keyword evidence="9" id="KW-1185">Reference proteome</keyword>
<evidence type="ECO:0000256" key="6">
    <source>
        <dbReference type="SAM" id="SignalP"/>
    </source>
</evidence>
<dbReference type="GO" id="GO:0004190">
    <property type="term" value="F:aspartic-type endopeptidase activity"/>
    <property type="evidence" value="ECO:0007669"/>
    <property type="project" value="InterPro"/>
</dbReference>
<evidence type="ECO:0000256" key="4">
    <source>
        <dbReference type="PIRSR" id="PIRSR601461-2"/>
    </source>
</evidence>
<feature type="signal peptide" evidence="6">
    <location>
        <begin position="1"/>
        <end position="16"/>
    </location>
</feature>
<dbReference type="Pfam" id="PF00026">
    <property type="entry name" value="Asp"/>
    <property type="match status" value="1"/>
</dbReference>
<evidence type="ECO:0000313" key="9">
    <source>
        <dbReference type="Proteomes" id="UP000244309"/>
    </source>
</evidence>
<evidence type="ECO:0000259" key="7">
    <source>
        <dbReference type="PROSITE" id="PS51767"/>
    </source>
</evidence>
<dbReference type="STRING" id="45357.A0A2V1APE4"/>
<dbReference type="SUPFAM" id="SSF50630">
    <property type="entry name" value="Acid proteases"/>
    <property type="match status" value="1"/>
</dbReference>
<sequence length="486" mass="51629">MLILWLWTLLVASARALAPVQDFRVPGMAKVVSKAWSVPRLNANSNQATVPAARTVSAKSSGPEIRLGDSVLPLWTDSANSIYYVNSTVGEKDEDIKFPLLLDTGSGISWIMNDSCSSSACGNSAKFQQTVVPKSSFYLSYSGSPVSGQMVDTAENDLEFNIGGSLKLTNYSFGVASTAPSFFESFNLSGILGVQATYDDKEKSNMIHQLYYAGDIDKMEFAVLLNGISNVSHSLGGVFITGSDATNYASKLASSEIQYCDVLQNDQSFWMLNISSVHSGENHAINSSRGAIIDTGTTGMALSRDDADALHKAAFGSDYVGDEEGNFAFRCNATGNLSFAIDGHTFDLPVAHIRASEYDVPILQGYCASKIQGKPNLNTWILGASFLGNFYTIFDLEKSRVGFAPRVESFQITSPDSTASQSSSSATSSATKSSSSASSSTASSSTSSSGARSSNNTSQPEQHNSASSLSHISCLVVLAFSILLLS</sequence>
<evidence type="ECO:0000313" key="8">
    <source>
        <dbReference type="EMBL" id="PVH19749.1"/>
    </source>
</evidence>
<feature type="compositionally biased region" description="Polar residues" evidence="5">
    <location>
        <begin position="455"/>
        <end position="465"/>
    </location>
</feature>
<feature type="domain" description="Peptidase A1" evidence="7">
    <location>
        <begin position="83"/>
        <end position="404"/>
    </location>
</feature>